<evidence type="ECO:0000313" key="4">
    <source>
        <dbReference type="Proteomes" id="UP001596016"/>
    </source>
</evidence>
<protein>
    <recommendedName>
        <fullName evidence="5">Lipoprotein</fullName>
    </recommendedName>
</protein>
<feature type="signal peptide" evidence="2">
    <location>
        <begin position="1"/>
        <end position="21"/>
    </location>
</feature>
<dbReference type="Proteomes" id="UP001596016">
    <property type="component" value="Unassembled WGS sequence"/>
</dbReference>
<accession>A0ABW0GY04</accession>
<evidence type="ECO:0000256" key="2">
    <source>
        <dbReference type="SAM" id="SignalP"/>
    </source>
</evidence>
<feature type="transmembrane region" description="Helical" evidence="1">
    <location>
        <begin position="47"/>
        <end position="65"/>
    </location>
</feature>
<keyword evidence="4" id="KW-1185">Reference proteome</keyword>
<name>A0ABW0GY04_9HYPH</name>
<reference evidence="4" key="1">
    <citation type="journal article" date="2019" name="Int. J. Syst. Evol. Microbiol.">
        <title>The Global Catalogue of Microorganisms (GCM) 10K type strain sequencing project: providing services to taxonomists for standard genome sequencing and annotation.</title>
        <authorList>
            <consortium name="The Broad Institute Genomics Platform"/>
            <consortium name="The Broad Institute Genome Sequencing Center for Infectious Disease"/>
            <person name="Wu L."/>
            <person name="Ma J."/>
        </authorList>
    </citation>
    <scope>NUCLEOTIDE SEQUENCE [LARGE SCALE GENOMIC DNA]</scope>
    <source>
        <strain evidence="4">CGMCC 4.1415</strain>
    </source>
</reference>
<keyword evidence="1" id="KW-0472">Membrane</keyword>
<organism evidence="3 4">
    <name type="scientific">Aquamicrobium segne</name>
    <dbReference type="NCBI Taxonomy" id="469547"/>
    <lineage>
        <taxon>Bacteria</taxon>
        <taxon>Pseudomonadati</taxon>
        <taxon>Pseudomonadota</taxon>
        <taxon>Alphaproteobacteria</taxon>
        <taxon>Hyphomicrobiales</taxon>
        <taxon>Phyllobacteriaceae</taxon>
        <taxon>Aquamicrobium</taxon>
    </lineage>
</organism>
<evidence type="ECO:0000313" key="3">
    <source>
        <dbReference type="EMBL" id="MFC5386342.1"/>
    </source>
</evidence>
<keyword evidence="1" id="KW-1133">Transmembrane helix</keyword>
<proteinExistence type="predicted"/>
<dbReference type="RefSeq" id="WP_378229265.1">
    <property type="nucleotide sequence ID" value="NZ_JBHSLL010000028.1"/>
</dbReference>
<dbReference type="PROSITE" id="PS51257">
    <property type="entry name" value="PROKAR_LIPOPROTEIN"/>
    <property type="match status" value="1"/>
</dbReference>
<keyword evidence="1" id="KW-0812">Transmembrane</keyword>
<evidence type="ECO:0008006" key="5">
    <source>
        <dbReference type="Google" id="ProtNLM"/>
    </source>
</evidence>
<feature type="chain" id="PRO_5046399514" description="Lipoprotein" evidence="2">
    <location>
        <begin position="22"/>
        <end position="174"/>
    </location>
</feature>
<gene>
    <name evidence="3" type="ORF">ACFPLB_10225</name>
</gene>
<evidence type="ECO:0000256" key="1">
    <source>
        <dbReference type="SAM" id="Phobius"/>
    </source>
</evidence>
<comment type="caution">
    <text evidence="3">The sequence shown here is derived from an EMBL/GenBank/DDBJ whole genome shotgun (WGS) entry which is preliminary data.</text>
</comment>
<dbReference type="EMBL" id="JBHSLL010000028">
    <property type="protein sequence ID" value="MFC5386342.1"/>
    <property type="molecule type" value="Genomic_DNA"/>
</dbReference>
<keyword evidence="2" id="KW-0732">Signal</keyword>
<sequence length="174" mass="18380">MSKILRYGRAIFAATLCTALAACQTTTGTQANLNDSTRDRAFCEERPLVCALIGAVVIGGVVAIASNNRSKGSVSTGDDSAGNVSDIRLKTDVQFVEQLENGINLYAFRYTGDERVFVGVNAAEIQADPRHAHAVRNLGGDFLGVDYQALGLELVNEAEMRKAGSAALARALAS</sequence>